<proteinExistence type="predicted"/>
<dbReference type="Gene3D" id="1.20.1070.10">
    <property type="entry name" value="Rhodopsin 7-helix transmembrane proteins"/>
    <property type="match status" value="1"/>
</dbReference>
<dbReference type="PROSITE" id="PS50262">
    <property type="entry name" value="G_PROTEIN_RECEP_F1_2"/>
    <property type="match status" value="1"/>
</dbReference>
<evidence type="ECO:0000256" key="9">
    <source>
        <dbReference type="ARBA" id="ARBA00023157"/>
    </source>
</evidence>
<dbReference type="Ensembl" id="ENSSRHT00000104099.1">
    <property type="protein sequence ID" value="ENSSRHP00000101359.1"/>
    <property type="gene ID" value="ENSSRHG00000049674.1"/>
</dbReference>
<dbReference type="FunFam" id="1.20.1070.10:FF:000024">
    <property type="entry name" value="Olfactory receptor"/>
    <property type="match status" value="1"/>
</dbReference>
<dbReference type="AlphaFoldDB" id="A0A673NGR4"/>
<feature type="transmembrane region" description="Helical" evidence="13">
    <location>
        <begin position="109"/>
        <end position="127"/>
    </location>
</feature>
<dbReference type="PANTHER" id="PTHR26451">
    <property type="entry name" value="G_PROTEIN_RECEP_F1_2 DOMAIN-CONTAINING PROTEIN"/>
    <property type="match status" value="1"/>
</dbReference>
<dbReference type="GO" id="GO:0005886">
    <property type="term" value="C:plasma membrane"/>
    <property type="evidence" value="ECO:0007669"/>
    <property type="project" value="UniProtKB-SubCell"/>
</dbReference>
<reference evidence="15" key="2">
    <citation type="submission" date="2025-09" db="UniProtKB">
        <authorList>
            <consortium name="Ensembl"/>
        </authorList>
    </citation>
    <scope>IDENTIFICATION</scope>
</reference>
<sequence>MSSMHADFSTNVTVVRPATFFISGFSNIPHAKYYYMFLSLVYVVTVLGNSFIMCILYLARRLHTAKYIAVFNLALSDLCGSSALIPKIIDMFLFDHQDISYETCLTNMFFVYHFMNMQSLTLLALAYDRLVAICFPLRYHAIVTKLAMFLIIGVMWILSVTFFSLLVGFVNRMSFRRSNVLNSYFCDYAPICGLACNDISINILMGKISYGLLICTPLILIIITYFCISLALLKIAHGADRIKAVKTCTSHLILVAIFYLPVLCNVLASVTTPLHPNAQIINNSLAQTLPPMLNPIIYTLKTEEVMQSIKDLYKCSRFNKSIERTFTFAVNIIKKKKCFCIITVILINRHLE</sequence>
<dbReference type="InterPro" id="IPR000276">
    <property type="entry name" value="GPCR_Rhodpsn"/>
</dbReference>
<dbReference type="Proteomes" id="UP000472270">
    <property type="component" value="Unassembled WGS sequence"/>
</dbReference>
<dbReference type="GO" id="GO:0004930">
    <property type="term" value="F:G protein-coupled receptor activity"/>
    <property type="evidence" value="ECO:0007669"/>
    <property type="project" value="UniProtKB-KW"/>
</dbReference>
<keyword evidence="7" id="KW-0297">G-protein coupled receptor</keyword>
<evidence type="ECO:0000256" key="4">
    <source>
        <dbReference type="ARBA" id="ARBA00022692"/>
    </source>
</evidence>
<evidence type="ECO:0000313" key="15">
    <source>
        <dbReference type="Ensembl" id="ENSSRHP00000101359.1"/>
    </source>
</evidence>
<keyword evidence="4 13" id="KW-0812">Transmembrane</keyword>
<evidence type="ECO:0000256" key="13">
    <source>
        <dbReference type="SAM" id="Phobius"/>
    </source>
</evidence>
<keyword evidence="16" id="KW-1185">Reference proteome</keyword>
<dbReference type="PRINTS" id="PR00245">
    <property type="entry name" value="OLFACTORYR"/>
</dbReference>
<evidence type="ECO:0000256" key="8">
    <source>
        <dbReference type="ARBA" id="ARBA00023136"/>
    </source>
</evidence>
<evidence type="ECO:0000256" key="10">
    <source>
        <dbReference type="ARBA" id="ARBA00023170"/>
    </source>
</evidence>
<evidence type="ECO:0000256" key="2">
    <source>
        <dbReference type="ARBA" id="ARBA00022475"/>
    </source>
</evidence>
<keyword evidence="12" id="KW-0807">Transducer</keyword>
<dbReference type="InterPro" id="IPR000725">
    <property type="entry name" value="Olfact_rcpt"/>
</dbReference>
<evidence type="ECO:0000259" key="14">
    <source>
        <dbReference type="PROSITE" id="PS50262"/>
    </source>
</evidence>
<keyword evidence="9" id="KW-1015">Disulfide bond</keyword>
<keyword evidence="6 13" id="KW-1133">Transmembrane helix</keyword>
<protein>
    <submittedName>
        <fullName evidence="15">Olfactory receptor 1C1-like</fullName>
    </submittedName>
</protein>
<dbReference type="Pfam" id="PF13853">
    <property type="entry name" value="7tm_4"/>
    <property type="match status" value="1"/>
</dbReference>
<dbReference type="InterPro" id="IPR052921">
    <property type="entry name" value="GPCR1_Superfamily_Member"/>
</dbReference>
<name>A0A673NGR4_9TELE</name>
<dbReference type="SUPFAM" id="SSF81321">
    <property type="entry name" value="Family A G protein-coupled receptor-like"/>
    <property type="match status" value="1"/>
</dbReference>
<evidence type="ECO:0000256" key="6">
    <source>
        <dbReference type="ARBA" id="ARBA00022989"/>
    </source>
</evidence>
<keyword evidence="3" id="KW-0716">Sensory transduction</keyword>
<evidence type="ECO:0000256" key="1">
    <source>
        <dbReference type="ARBA" id="ARBA00004651"/>
    </source>
</evidence>
<evidence type="ECO:0000256" key="7">
    <source>
        <dbReference type="ARBA" id="ARBA00023040"/>
    </source>
</evidence>
<dbReference type="PRINTS" id="PR00237">
    <property type="entry name" value="GPCRRHODOPSN"/>
</dbReference>
<evidence type="ECO:0000256" key="3">
    <source>
        <dbReference type="ARBA" id="ARBA00022606"/>
    </source>
</evidence>
<evidence type="ECO:0000256" key="11">
    <source>
        <dbReference type="ARBA" id="ARBA00023180"/>
    </source>
</evidence>
<evidence type="ECO:0000256" key="12">
    <source>
        <dbReference type="ARBA" id="ARBA00023224"/>
    </source>
</evidence>
<keyword evidence="2" id="KW-1003">Cell membrane</keyword>
<keyword evidence="8 13" id="KW-0472">Membrane</keyword>
<feature type="transmembrane region" description="Helical" evidence="13">
    <location>
        <begin position="148"/>
        <end position="170"/>
    </location>
</feature>
<dbReference type="GO" id="GO:0005549">
    <property type="term" value="F:odorant binding"/>
    <property type="evidence" value="ECO:0007669"/>
    <property type="project" value="TreeGrafter"/>
</dbReference>
<keyword evidence="10" id="KW-0675">Receptor</keyword>
<dbReference type="InterPro" id="IPR017452">
    <property type="entry name" value="GPCR_Rhodpsn_7TM"/>
</dbReference>
<accession>A0A673NGR4</accession>
<gene>
    <name evidence="15" type="primary">LOC107741168</name>
</gene>
<evidence type="ECO:0000256" key="5">
    <source>
        <dbReference type="ARBA" id="ARBA00022725"/>
    </source>
</evidence>
<keyword evidence="5" id="KW-0552">Olfaction</keyword>
<feature type="transmembrane region" description="Helical" evidence="13">
    <location>
        <begin position="33"/>
        <end position="58"/>
    </location>
</feature>
<organism evidence="15 16">
    <name type="scientific">Sinocyclocheilus rhinocerous</name>
    <dbReference type="NCBI Taxonomy" id="307959"/>
    <lineage>
        <taxon>Eukaryota</taxon>
        <taxon>Metazoa</taxon>
        <taxon>Chordata</taxon>
        <taxon>Craniata</taxon>
        <taxon>Vertebrata</taxon>
        <taxon>Euteleostomi</taxon>
        <taxon>Actinopterygii</taxon>
        <taxon>Neopterygii</taxon>
        <taxon>Teleostei</taxon>
        <taxon>Ostariophysi</taxon>
        <taxon>Cypriniformes</taxon>
        <taxon>Cyprinidae</taxon>
        <taxon>Cyprininae</taxon>
        <taxon>Sinocyclocheilus</taxon>
    </lineage>
</organism>
<evidence type="ECO:0000313" key="16">
    <source>
        <dbReference type="Proteomes" id="UP000472270"/>
    </source>
</evidence>
<keyword evidence="11" id="KW-0325">Glycoprotein</keyword>
<feature type="transmembrane region" description="Helical" evidence="13">
    <location>
        <begin position="252"/>
        <end position="274"/>
    </location>
</feature>
<feature type="transmembrane region" description="Helical" evidence="13">
    <location>
        <begin position="208"/>
        <end position="232"/>
    </location>
</feature>
<dbReference type="PANTHER" id="PTHR26451:SF966">
    <property type="entry name" value="ODORANT RECEPTOR-RELATED"/>
    <property type="match status" value="1"/>
</dbReference>
<comment type="subcellular location">
    <subcellularLocation>
        <location evidence="1">Cell membrane</location>
        <topology evidence="1">Multi-pass membrane protein</topology>
    </subcellularLocation>
</comment>
<reference evidence="15" key="1">
    <citation type="submission" date="2025-08" db="UniProtKB">
        <authorList>
            <consortium name="Ensembl"/>
        </authorList>
    </citation>
    <scope>IDENTIFICATION</scope>
</reference>
<dbReference type="GO" id="GO:0004984">
    <property type="term" value="F:olfactory receptor activity"/>
    <property type="evidence" value="ECO:0007669"/>
    <property type="project" value="InterPro"/>
</dbReference>
<feature type="domain" description="G-protein coupled receptors family 1 profile" evidence="14">
    <location>
        <begin position="48"/>
        <end position="298"/>
    </location>
</feature>